<dbReference type="FunFam" id="3.40.50.80:FF:000010">
    <property type="entry name" value="Flavohemoprotein"/>
    <property type="match status" value="1"/>
</dbReference>
<dbReference type="PROSITE" id="PS01033">
    <property type="entry name" value="GLOBIN"/>
    <property type="match status" value="1"/>
</dbReference>
<dbReference type="Gene3D" id="1.10.490.10">
    <property type="entry name" value="Globins"/>
    <property type="match status" value="1"/>
</dbReference>
<dbReference type="EC" id="1.14.12.17" evidence="15"/>
<gene>
    <name evidence="15" type="primary">hmp</name>
    <name evidence="18" type="ORF">SAMN05444972_105119</name>
</gene>
<keyword evidence="19" id="KW-1185">Reference proteome</keyword>
<dbReference type="InterPro" id="IPR023950">
    <property type="entry name" value="Hmp"/>
</dbReference>
<feature type="active site" description="Charge relay system" evidence="15">
    <location>
        <position position="137"/>
    </location>
</feature>
<feature type="binding site" evidence="15">
    <location>
        <position position="190"/>
    </location>
    <ligand>
        <name>FAD</name>
        <dbReference type="ChEBI" id="CHEBI:57692"/>
    </ligand>
</feature>
<feature type="region of interest" description="Reductase" evidence="15">
    <location>
        <begin position="149"/>
        <end position="414"/>
    </location>
</feature>
<evidence type="ECO:0000259" key="16">
    <source>
        <dbReference type="PROSITE" id="PS01033"/>
    </source>
</evidence>
<protein>
    <recommendedName>
        <fullName evidence="15">Flavohemoprotein</fullName>
    </recommendedName>
    <alternativeName>
        <fullName evidence="15">Flavohemoglobin</fullName>
    </alternativeName>
    <alternativeName>
        <fullName evidence="15">Hemoglobin-like protein</fullName>
    </alternativeName>
    <alternativeName>
        <fullName evidence="15">Nitric oxide dioxygenase</fullName>
        <shortName evidence="15">NO oxygenase</shortName>
        <shortName evidence="15">NOD</shortName>
        <ecNumber evidence="15">1.14.12.17</ecNumber>
    </alternativeName>
</protein>
<keyword evidence="4 15" id="KW-0349">Heme</keyword>
<dbReference type="CDD" id="cd06184">
    <property type="entry name" value="flavohem_like_fad_nad_binding"/>
    <property type="match status" value="1"/>
</dbReference>
<feature type="binding site" evidence="15">
    <location>
        <begin position="276"/>
        <end position="281"/>
    </location>
    <ligand>
        <name>NADP(+)</name>
        <dbReference type="ChEBI" id="CHEBI:58349"/>
    </ligand>
</feature>
<dbReference type="InterPro" id="IPR001433">
    <property type="entry name" value="OxRdtase_FAD/NAD-bd"/>
</dbReference>
<feature type="active site" description="Charge relay system" evidence="15">
    <location>
        <position position="95"/>
    </location>
</feature>
<keyword evidence="9 15" id="KW-0521">NADP</keyword>
<dbReference type="NCBIfam" id="NF009805">
    <property type="entry name" value="PRK13289.1"/>
    <property type="match status" value="1"/>
</dbReference>
<keyword evidence="15" id="KW-0216">Detoxification</keyword>
<dbReference type="InterPro" id="IPR000971">
    <property type="entry name" value="Globin"/>
</dbReference>
<dbReference type="Pfam" id="PF00175">
    <property type="entry name" value="NAD_binding_1"/>
    <property type="match status" value="1"/>
</dbReference>
<dbReference type="PANTHER" id="PTHR43396:SF3">
    <property type="entry name" value="FLAVOHEMOPROTEIN"/>
    <property type="match status" value="1"/>
</dbReference>
<dbReference type="InterPro" id="IPR017927">
    <property type="entry name" value="FAD-bd_FR_type"/>
</dbReference>
<dbReference type="SUPFAM" id="SSF52343">
    <property type="entry name" value="Ferredoxin reductase-like, C-terminal NADP-linked domain"/>
    <property type="match status" value="1"/>
</dbReference>
<dbReference type="InterPro" id="IPR012292">
    <property type="entry name" value="Globin/Proto"/>
</dbReference>
<dbReference type="Pfam" id="PF00970">
    <property type="entry name" value="FAD_binding_6"/>
    <property type="match status" value="1"/>
</dbReference>
<evidence type="ECO:0000256" key="11">
    <source>
        <dbReference type="ARBA" id="ARBA00023004"/>
    </source>
</evidence>
<dbReference type="CDD" id="cd14777">
    <property type="entry name" value="Yhb1-globin-like"/>
    <property type="match status" value="1"/>
</dbReference>
<evidence type="ECO:0000256" key="4">
    <source>
        <dbReference type="ARBA" id="ARBA00022617"/>
    </source>
</evidence>
<feature type="domain" description="Globin" evidence="16">
    <location>
        <begin position="1"/>
        <end position="138"/>
    </location>
</feature>
<comment type="catalytic activity">
    <reaction evidence="13 15">
        <text>2 nitric oxide + NADH + 2 O2 = 2 nitrate + NAD(+) + H(+)</text>
        <dbReference type="Rhea" id="RHEA:19469"/>
        <dbReference type="ChEBI" id="CHEBI:15378"/>
        <dbReference type="ChEBI" id="CHEBI:15379"/>
        <dbReference type="ChEBI" id="CHEBI:16480"/>
        <dbReference type="ChEBI" id="CHEBI:17632"/>
        <dbReference type="ChEBI" id="CHEBI:57540"/>
        <dbReference type="ChEBI" id="CHEBI:57945"/>
        <dbReference type="EC" id="1.14.12.17"/>
    </reaction>
</comment>
<dbReference type="EMBL" id="FPAA01000005">
    <property type="protein sequence ID" value="SFS64573.1"/>
    <property type="molecule type" value="Genomic_DNA"/>
</dbReference>
<evidence type="ECO:0000256" key="1">
    <source>
        <dbReference type="ARBA" id="ARBA00006401"/>
    </source>
</evidence>
<dbReference type="InterPro" id="IPR039261">
    <property type="entry name" value="FNR_nucleotide-bd"/>
</dbReference>
<dbReference type="Proteomes" id="UP000198660">
    <property type="component" value="Unassembled WGS sequence"/>
</dbReference>
<keyword evidence="11 15" id="KW-0408">Iron</keyword>
<comment type="function">
    <text evidence="15">Is involved in NO detoxification in an aerobic process, termed nitric oxide dioxygenase (NOD) reaction that utilizes O(2) and NAD(P)H to convert NO to nitrate, which protects the bacterium from various noxious nitrogen compounds. Therefore, plays a central role in the inducible response to nitrosative stress.</text>
</comment>
<comment type="cofactor">
    <cofactor evidence="15">
        <name>heme b</name>
        <dbReference type="ChEBI" id="CHEBI:60344"/>
    </cofactor>
    <text evidence="15">Binds 1 heme b (iron(II)-protoporphyrin IX) group per subunit.</text>
</comment>
<keyword evidence="10 15" id="KW-0560">Oxidoreductase</keyword>
<comment type="cofactor">
    <cofactor evidence="15">
        <name>FAD</name>
        <dbReference type="ChEBI" id="CHEBI:57692"/>
    </cofactor>
    <text evidence="15">Binds 1 FAD per subunit.</text>
</comment>
<evidence type="ECO:0000256" key="15">
    <source>
        <dbReference type="HAMAP-Rule" id="MF_01252"/>
    </source>
</evidence>
<dbReference type="PROSITE" id="PS51384">
    <property type="entry name" value="FAD_FR"/>
    <property type="match status" value="1"/>
</dbReference>
<evidence type="ECO:0000256" key="10">
    <source>
        <dbReference type="ARBA" id="ARBA00023002"/>
    </source>
</evidence>
<dbReference type="GO" id="GO:0019825">
    <property type="term" value="F:oxygen binding"/>
    <property type="evidence" value="ECO:0007669"/>
    <property type="project" value="InterPro"/>
</dbReference>
<dbReference type="OrthoDB" id="9801223at2"/>
<evidence type="ECO:0000256" key="5">
    <source>
        <dbReference type="ARBA" id="ARBA00022621"/>
    </source>
</evidence>
<dbReference type="GO" id="GO:0071500">
    <property type="term" value="P:cellular response to nitrosative stress"/>
    <property type="evidence" value="ECO:0007669"/>
    <property type="project" value="TreeGrafter"/>
</dbReference>
<dbReference type="GO" id="GO:0009636">
    <property type="term" value="P:response to toxic substance"/>
    <property type="evidence" value="ECO:0007669"/>
    <property type="project" value="UniProtKB-KW"/>
</dbReference>
<dbReference type="SUPFAM" id="SSF46458">
    <property type="entry name" value="Globin-like"/>
    <property type="match status" value="1"/>
</dbReference>
<keyword evidence="5 15" id="KW-0561">Oxygen transport</keyword>
<dbReference type="GO" id="GO:0071949">
    <property type="term" value="F:FAD binding"/>
    <property type="evidence" value="ECO:0007669"/>
    <property type="project" value="InterPro"/>
</dbReference>
<dbReference type="Pfam" id="PF00042">
    <property type="entry name" value="Globin"/>
    <property type="match status" value="1"/>
</dbReference>
<dbReference type="InterPro" id="IPR009050">
    <property type="entry name" value="Globin-like_sf"/>
</dbReference>
<keyword evidence="6 15" id="KW-0285">Flavoprotein</keyword>
<dbReference type="Gene3D" id="3.40.50.80">
    <property type="entry name" value="Nucleotide-binding domain of ferredoxin-NADP reductase (FNR) module"/>
    <property type="match status" value="1"/>
</dbReference>
<feature type="domain" description="FAD-binding FR-type" evidence="17">
    <location>
        <begin position="152"/>
        <end position="263"/>
    </location>
</feature>
<evidence type="ECO:0000256" key="3">
    <source>
        <dbReference type="ARBA" id="ARBA00022448"/>
    </source>
</evidence>
<evidence type="ECO:0000256" key="14">
    <source>
        <dbReference type="ARBA" id="ARBA00049433"/>
    </source>
</evidence>
<dbReference type="GO" id="GO:0046872">
    <property type="term" value="F:metal ion binding"/>
    <property type="evidence" value="ECO:0007669"/>
    <property type="project" value="UniProtKB-KW"/>
</dbReference>
<feature type="site" description="Influences the redox potential of the prosthetic heme and FAD groups" evidence="15">
    <location>
        <position position="396"/>
    </location>
</feature>
<sequence length="414" mass="46619">MLDERTIQIIKSTAPIIKEHGEEITRCFYQRLFHRHPELLNYFNQANQRQGRQQQALANAVWAVAENIDQLEKVLPMVEGIAHKHRALGVKAEQYPIVGENLLIAIQKVLGLSPTDEIMKAWEQAYGVIAEVFIGKEAEMTAKAANQHGGWSGFREFIVQKKVQESSVIASFYLTPADHGALPTFQPGQYITLQMSIPGSPYTHNRHYSLSNGPDEAFWRISVKHEMGGEADPDGRVSTYLHEKVGEGDHLWLSAPAGNFVLEKSSSRPVVFLSAGVGLTPLLSMFSSLVLSHSSREIVWIHATQNGDVHALAKEVEKWGKGKENIKTYTFYENPTPIDRESKCFDYEGRIEVDHLRQLLPSTEVDVYLCGSVPFMRKMATDLKRIGVRNNQIHYEVFGPTAADIKEETEITHQ</sequence>
<feature type="binding site" evidence="15">
    <location>
        <begin position="397"/>
        <end position="400"/>
    </location>
    <ligand>
        <name>FAD</name>
        <dbReference type="ChEBI" id="CHEBI:57692"/>
    </ligand>
</feature>
<keyword evidence="8 15" id="KW-0274">FAD</keyword>
<comment type="caution">
    <text evidence="15">Lacks conserved residue(s) required for the propagation of feature annotation.</text>
</comment>
<keyword evidence="7 15" id="KW-0479">Metal-binding</keyword>
<dbReference type="GO" id="GO:0008941">
    <property type="term" value="F:nitric oxide dioxygenase NAD(P)H activity"/>
    <property type="evidence" value="ECO:0007669"/>
    <property type="project" value="UniProtKB-UniRule"/>
</dbReference>
<dbReference type="GO" id="GO:0046210">
    <property type="term" value="P:nitric oxide catabolic process"/>
    <property type="evidence" value="ECO:0007669"/>
    <property type="project" value="TreeGrafter"/>
</dbReference>
<evidence type="ECO:0000256" key="8">
    <source>
        <dbReference type="ARBA" id="ARBA00022827"/>
    </source>
</evidence>
<accession>A0A1I6RIH7</accession>
<dbReference type="SUPFAM" id="SSF63380">
    <property type="entry name" value="Riboflavin synthase domain-like"/>
    <property type="match status" value="1"/>
</dbReference>
<dbReference type="FunFam" id="2.40.30.10:FF:000034">
    <property type="entry name" value="Flavohemoprotein"/>
    <property type="match status" value="1"/>
</dbReference>
<evidence type="ECO:0000259" key="17">
    <source>
        <dbReference type="PROSITE" id="PS51384"/>
    </source>
</evidence>
<evidence type="ECO:0000256" key="6">
    <source>
        <dbReference type="ARBA" id="ARBA00022630"/>
    </source>
</evidence>
<dbReference type="RefSeq" id="WP_091836382.1">
    <property type="nucleotide sequence ID" value="NZ_FPAA01000005.1"/>
</dbReference>
<feature type="binding site" description="proximal binding residue" evidence="15">
    <location>
        <position position="85"/>
    </location>
    <ligand>
        <name>heme b</name>
        <dbReference type="ChEBI" id="CHEBI:60344"/>
    </ligand>
    <ligandPart>
        <name>Fe</name>
        <dbReference type="ChEBI" id="CHEBI:18248"/>
    </ligandPart>
</feature>
<keyword evidence="12 15" id="KW-0520">NAD</keyword>
<evidence type="ECO:0000256" key="13">
    <source>
        <dbReference type="ARBA" id="ARBA00048649"/>
    </source>
</evidence>
<evidence type="ECO:0000313" key="19">
    <source>
        <dbReference type="Proteomes" id="UP000198660"/>
    </source>
</evidence>
<dbReference type="FunFam" id="1.10.490.10:FF:000003">
    <property type="entry name" value="Flavohemoprotein"/>
    <property type="match status" value="1"/>
</dbReference>
<dbReference type="GO" id="GO:0005344">
    <property type="term" value="F:oxygen carrier activity"/>
    <property type="evidence" value="ECO:0007669"/>
    <property type="project" value="UniProtKB-UniRule"/>
</dbReference>
<proteinExistence type="inferred from homology"/>
<reference evidence="19" key="1">
    <citation type="submission" date="2016-10" db="EMBL/GenBank/DDBJ databases">
        <authorList>
            <person name="Varghese N."/>
            <person name="Submissions S."/>
        </authorList>
    </citation>
    <scope>NUCLEOTIDE SEQUENCE [LARGE SCALE GENOMIC DNA]</scope>
    <source>
        <strain evidence="19">DSM 45789</strain>
    </source>
</reference>
<feature type="site" description="Influences the redox potential of the prosthetic heme and FAD groups" evidence="15">
    <location>
        <position position="84"/>
    </location>
</feature>
<keyword evidence="3 15" id="KW-0813">Transport</keyword>
<comment type="similarity">
    <text evidence="1 15">In the C-terminal section; belongs to the flavoprotein pyridine nucleotide cytochrome reductase family.</text>
</comment>
<dbReference type="PANTHER" id="PTHR43396">
    <property type="entry name" value="FLAVOHEMOPROTEIN"/>
    <property type="match status" value="1"/>
</dbReference>
<evidence type="ECO:0000256" key="2">
    <source>
        <dbReference type="ARBA" id="ARBA00008414"/>
    </source>
</evidence>
<evidence type="ECO:0000256" key="12">
    <source>
        <dbReference type="ARBA" id="ARBA00023027"/>
    </source>
</evidence>
<comment type="domain">
    <text evidence="15">Consists of two distinct domains; an N-terminal heme-containing oxygen-binding domain and a C-terminal reductase domain with binding sites for FAD and NAD(P)H.</text>
</comment>
<dbReference type="HAMAP" id="MF_01252">
    <property type="entry name" value="Hmp"/>
    <property type="match status" value="1"/>
</dbReference>
<evidence type="ECO:0000256" key="9">
    <source>
        <dbReference type="ARBA" id="ARBA00022857"/>
    </source>
</evidence>
<evidence type="ECO:0000256" key="7">
    <source>
        <dbReference type="ARBA" id="ARBA00022723"/>
    </source>
</evidence>
<dbReference type="InterPro" id="IPR008333">
    <property type="entry name" value="Cbr1-like_FAD-bd_dom"/>
</dbReference>
<dbReference type="GO" id="GO:0020037">
    <property type="term" value="F:heme binding"/>
    <property type="evidence" value="ECO:0007669"/>
    <property type="project" value="InterPro"/>
</dbReference>
<comment type="catalytic activity">
    <reaction evidence="14 15">
        <text>2 nitric oxide + NADPH + 2 O2 = 2 nitrate + NADP(+) + H(+)</text>
        <dbReference type="Rhea" id="RHEA:19465"/>
        <dbReference type="ChEBI" id="CHEBI:15378"/>
        <dbReference type="ChEBI" id="CHEBI:15379"/>
        <dbReference type="ChEBI" id="CHEBI:16480"/>
        <dbReference type="ChEBI" id="CHEBI:17632"/>
        <dbReference type="ChEBI" id="CHEBI:57783"/>
        <dbReference type="ChEBI" id="CHEBI:58349"/>
        <dbReference type="EC" id="1.14.12.17"/>
    </reaction>
</comment>
<dbReference type="AlphaFoldDB" id="A0A1I6RIH7"/>
<comment type="similarity">
    <text evidence="2 15">Belongs to the globin family. Two-domain flavohemoproteins subfamily.</text>
</comment>
<name>A0A1I6RIH7_9BACL</name>
<dbReference type="Gene3D" id="2.40.30.10">
    <property type="entry name" value="Translation factors"/>
    <property type="match status" value="1"/>
</dbReference>
<evidence type="ECO:0000313" key="18">
    <source>
        <dbReference type="EMBL" id="SFS64573.1"/>
    </source>
</evidence>
<feature type="site" description="Involved in heme-bound ligand stabilization and O-O bond activation" evidence="15">
    <location>
        <position position="29"/>
    </location>
</feature>
<keyword evidence="18" id="KW-0223">Dioxygenase</keyword>
<dbReference type="InterPro" id="IPR017938">
    <property type="entry name" value="Riboflavin_synthase-like_b-brl"/>
</dbReference>
<organism evidence="18 19">
    <name type="scientific">Marininema halotolerans</name>
    <dbReference type="NCBI Taxonomy" id="1155944"/>
    <lineage>
        <taxon>Bacteria</taxon>
        <taxon>Bacillati</taxon>
        <taxon>Bacillota</taxon>
        <taxon>Bacilli</taxon>
        <taxon>Bacillales</taxon>
        <taxon>Thermoactinomycetaceae</taxon>
        <taxon>Marininema</taxon>
    </lineage>
</organism>